<reference evidence="1 2" key="1">
    <citation type="submission" date="2014-12" db="EMBL/GenBank/DDBJ databases">
        <title>Genome assembly of Enhygromyxa salina DSM 15201.</title>
        <authorList>
            <person name="Sharma G."/>
            <person name="Subramanian S."/>
        </authorList>
    </citation>
    <scope>NUCLEOTIDE SEQUENCE [LARGE SCALE GENOMIC DNA]</scope>
    <source>
        <strain evidence="1 2">DSM 15201</strain>
    </source>
</reference>
<evidence type="ECO:0000313" key="2">
    <source>
        <dbReference type="Proteomes" id="UP000031599"/>
    </source>
</evidence>
<organism evidence="1 2">
    <name type="scientific">Enhygromyxa salina</name>
    <dbReference type="NCBI Taxonomy" id="215803"/>
    <lineage>
        <taxon>Bacteria</taxon>
        <taxon>Pseudomonadati</taxon>
        <taxon>Myxococcota</taxon>
        <taxon>Polyangia</taxon>
        <taxon>Nannocystales</taxon>
        <taxon>Nannocystaceae</taxon>
        <taxon>Enhygromyxa</taxon>
    </lineage>
</organism>
<dbReference type="EMBL" id="JMCC02000168">
    <property type="protein sequence ID" value="KIG11886.1"/>
    <property type="molecule type" value="Genomic_DNA"/>
</dbReference>
<protein>
    <submittedName>
        <fullName evidence="1">Uncharacterized protein</fullName>
    </submittedName>
</protein>
<evidence type="ECO:0000313" key="1">
    <source>
        <dbReference type="EMBL" id="KIG11886.1"/>
    </source>
</evidence>
<dbReference type="Proteomes" id="UP000031599">
    <property type="component" value="Unassembled WGS sequence"/>
</dbReference>
<proteinExistence type="predicted"/>
<gene>
    <name evidence="1" type="ORF">DB30_02333</name>
</gene>
<accession>A0A0C2CKY1</accession>
<dbReference type="AlphaFoldDB" id="A0A0C2CKY1"/>
<name>A0A0C2CKY1_9BACT</name>
<comment type="caution">
    <text evidence="1">The sequence shown here is derived from an EMBL/GenBank/DDBJ whole genome shotgun (WGS) entry which is preliminary data.</text>
</comment>
<sequence length="106" mass="10564">MAAGCGHAMTTSEPVSVASLQAAASKPDAAASFIDAAAPPDSPDEIEVPPVTGQAFCCESASANRTGTGCFAISSELINSCSADGKKVLYCGGSYLLDGNKVTCID</sequence>